<proteinExistence type="inferred from homology"/>
<evidence type="ECO:0000256" key="7">
    <source>
        <dbReference type="ARBA" id="ARBA00023136"/>
    </source>
</evidence>
<evidence type="ECO:0000313" key="11">
    <source>
        <dbReference type="EMBL" id="MBP0618223.1"/>
    </source>
</evidence>
<gene>
    <name evidence="11" type="ORF">J6595_21800</name>
</gene>
<accession>A0ABS4BNC1</accession>
<dbReference type="EMBL" id="JAGJCF010000028">
    <property type="protein sequence ID" value="MBP0618223.1"/>
    <property type="molecule type" value="Genomic_DNA"/>
</dbReference>
<sequence>MRRALDTLYLTAGWLAALCLVAILVLVGLQVGARLVDWGLTALGAGATGFSIPGLAEIGGFLLGASTFLALADTLAKNVHIRVDLLTQRLPERPRQILDGIVALLGAALAAFATYALAALAMKSLSYGDVSYGLVAVPLAVPQGCLAVGLLVLTIALVDEAAKAFSGNDPVHGGGEGI</sequence>
<evidence type="ECO:0000313" key="12">
    <source>
        <dbReference type="Proteomes" id="UP000678276"/>
    </source>
</evidence>
<keyword evidence="3" id="KW-1003">Cell membrane</keyword>
<feature type="transmembrane region" description="Helical" evidence="9">
    <location>
        <begin position="134"/>
        <end position="158"/>
    </location>
</feature>
<comment type="caution">
    <text evidence="11">The sequence shown here is derived from an EMBL/GenBank/DDBJ whole genome shotgun (WGS) entry which is preliminary data.</text>
</comment>
<keyword evidence="2 9" id="KW-0813">Transport</keyword>
<evidence type="ECO:0000256" key="1">
    <source>
        <dbReference type="ARBA" id="ARBA00004429"/>
    </source>
</evidence>
<evidence type="ECO:0000256" key="3">
    <source>
        <dbReference type="ARBA" id="ARBA00022475"/>
    </source>
</evidence>
<dbReference type="Proteomes" id="UP000678276">
    <property type="component" value="Unassembled WGS sequence"/>
</dbReference>
<feature type="domain" description="Tripartite ATP-independent periplasmic transporters DctQ component" evidence="10">
    <location>
        <begin position="49"/>
        <end position="165"/>
    </location>
</feature>
<keyword evidence="12" id="KW-1185">Reference proteome</keyword>
<comment type="similarity">
    <text evidence="8 9">Belongs to the TRAP transporter small permease family.</text>
</comment>
<dbReference type="RefSeq" id="WP_209597755.1">
    <property type="nucleotide sequence ID" value="NZ_JAGJCF010000028.1"/>
</dbReference>
<feature type="transmembrane region" description="Helical" evidence="9">
    <location>
        <begin position="7"/>
        <end position="32"/>
    </location>
</feature>
<comment type="subunit">
    <text evidence="9">The complex comprises the extracytoplasmic solute receptor protein and the two transmembrane proteins.</text>
</comment>
<evidence type="ECO:0000256" key="8">
    <source>
        <dbReference type="ARBA" id="ARBA00038436"/>
    </source>
</evidence>
<keyword evidence="7 9" id="KW-0472">Membrane</keyword>
<keyword evidence="5 9" id="KW-0812">Transmembrane</keyword>
<keyword evidence="4 9" id="KW-0997">Cell inner membrane</keyword>
<evidence type="ECO:0000256" key="4">
    <source>
        <dbReference type="ARBA" id="ARBA00022519"/>
    </source>
</evidence>
<comment type="function">
    <text evidence="9">Part of the tripartite ATP-independent periplasmic (TRAP) transport system.</text>
</comment>
<reference evidence="11 12" key="1">
    <citation type="submission" date="2021-04" db="EMBL/GenBank/DDBJ databases">
        <title>Whole genome sequence of Jiella sp. KSK16Y-1.</title>
        <authorList>
            <person name="Tuo L."/>
        </authorList>
    </citation>
    <scope>NUCLEOTIDE SEQUENCE [LARGE SCALE GENOMIC DNA]</scope>
    <source>
        <strain evidence="11 12">KSK16Y-1</strain>
    </source>
</reference>
<protein>
    <recommendedName>
        <fullName evidence="9">TRAP transporter small permease protein</fullName>
    </recommendedName>
</protein>
<dbReference type="InterPro" id="IPR055348">
    <property type="entry name" value="DctQ"/>
</dbReference>
<organism evidence="11 12">
    <name type="scientific">Jiella mangrovi</name>
    <dbReference type="NCBI Taxonomy" id="2821407"/>
    <lineage>
        <taxon>Bacteria</taxon>
        <taxon>Pseudomonadati</taxon>
        <taxon>Pseudomonadota</taxon>
        <taxon>Alphaproteobacteria</taxon>
        <taxon>Hyphomicrobiales</taxon>
        <taxon>Aurantimonadaceae</taxon>
        <taxon>Jiella</taxon>
    </lineage>
</organism>
<keyword evidence="6 9" id="KW-1133">Transmembrane helix</keyword>
<feature type="transmembrane region" description="Helical" evidence="9">
    <location>
        <begin position="52"/>
        <end position="76"/>
    </location>
</feature>
<feature type="transmembrane region" description="Helical" evidence="9">
    <location>
        <begin position="97"/>
        <end position="122"/>
    </location>
</feature>
<evidence type="ECO:0000256" key="6">
    <source>
        <dbReference type="ARBA" id="ARBA00022989"/>
    </source>
</evidence>
<dbReference type="Pfam" id="PF04290">
    <property type="entry name" value="DctQ"/>
    <property type="match status" value="1"/>
</dbReference>
<name>A0ABS4BNC1_9HYPH</name>
<evidence type="ECO:0000259" key="10">
    <source>
        <dbReference type="Pfam" id="PF04290"/>
    </source>
</evidence>
<dbReference type="PANTHER" id="PTHR35011">
    <property type="entry name" value="2,3-DIKETO-L-GULONATE TRAP TRANSPORTER SMALL PERMEASE PROTEIN YIAM"/>
    <property type="match status" value="1"/>
</dbReference>
<evidence type="ECO:0000256" key="5">
    <source>
        <dbReference type="ARBA" id="ARBA00022692"/>
    </source>
</evidence>
<evidence type="ECO:0000256" key="2">
    <source>
        <dbReference type="ARBA" id="ARBA00022448"/>
    </source>
</evidence>
<evidence type="ECO:0000256" key="9">
    <source>
        <dbReference type="RuleBase" id="RU369079"/>
    </source>
</evidence>
<dbReference type="InterPro" id="IPR007387">
    <property type="entry name" value="TRAP_DctQ"/>
</dbReference>
<comment type="subcellular location">
    <subcellularLocation>
        <location evidence="1 9">Cell inner membrane</location>
        <topology evidence="1 9">Multi-pass membrane protein</topology>
    </subcellularLocation>
</comment>
<dbReference type="PANTHER" id="PTHR35011:SF10">
    <property type="entry name" value="TRAP TRANSPORTER SMALL PERMEASE PROTEIN"/>
    <property type="match status" value="1"/>
</dbReference>